<evidence type="ECO:0000313" key="1">
    <source>
        <dbReference type="EMBL" id="GFD54594.1"/>
    </source>
</evidence>
<protein>
    <submittedName>
        <fullName evidence="1">Uncharacterized protein</fullName>
    </submittedName>
</protein>
<dbReference type="EMBL" id="BKCJ011807799">
    <property type="protein sequence ID" value="GFD54594.1"/>
    <property type="molecule type" value="Genomic_DNA"/>
</dbReference>
<organism evidence="1">
    <name type="scientific">Tanacetum cinerariifolium</name>
    <name type="common">Dalmatian daisy</name>
    <name type="synonym">Chrysanthemum cinerariifolium</name>
    <dbReference type="NCBI Taxonomy" id="118510"/>
    <lineage>
        <taxon>Eukaryota</taxon>
        <taxon>Viridiplantae</taxon>
        <taxon>Streptophyta</taxon>
        <taxon>Embryophyta</taxon>
        <taxon>Tracheophyta</taxon>
        <taxon>Spermatophyta</taxon>
        <taxon>Magnoliopsida</taxon>
        <taxon>eudicotyledons</taxon>
        <taxon>Gunneridae</taxon>
        <taxon>Pentapetalae</taxon>
        <taxon>asterids</taxon>
        <taxon>campanulids</taxon>
        <taxon>Asterales</taxon>
        <taxon>Asteraceae</taxon>
        <taxon>Asteroideae</taxon>
        <taxon>Anthemideae</taxon>
        <taxon>Anthemidinae</taxon>
        <taxon>Tanacetum</taxon>
    </lineage>
</organism>
<gene>
    <name evidence="1" type="ORF">Tci_926563</name>
</gene>
<feature type="non-terminal residue" evidence="1">
    <location>
        <position position="97"/>
    </location>
</feature>
<accession>A0A699XDH5</accession>
<name>A0A699XDH5_TANCI</name>
<reference evidence="1" key="1">
    <citation type="journal article" date="2019" name="Sci. Rep.">
        <title>Draft genome of Tanacetum cinerariifolium, the natural source of mosquito coil.</title>
        <authorList>
            <person name="Yamashiro T."/>
            <person name="Shiraishi A."/>
            <person name="Satake H."/>
            <person name="Nakayama K."/>
        </authorList>
    </citation>
    <scope>NUCLEOTIDE SEQUENCE</scope>
</reference>
<sequence>AQGQAFAVGLLGDLRRLVIANVGVQRGHQHQAALQMLGHLGGVGLHAGDAVFVEVTAAVAEQSDRLQQVVDDDRLEHVQLQVTLAGGKGDRTVVAHD</sequence>
<proteinExistence type="predicted"/>
<comment type="caution">
    <text evidence="1">The sequence shown here is derived from an EMBL/GenBank/DDBJ whole genome shotgun (WGS) entry which is preliminary data.</text>
</comment>
<feature type="non-terminal residue" evidence="1">
    <location>
        <position position="1"/>
    </location>
</feature>
<dbReference type="AlphaFoldDB" id="A0A699XDH5"/>